<keyword evidence="1" id="KW-0732">Signal</keyword>
<comment type="caution">
    <text evidence="2">The sequence shown here is derived from an EMBL/GenBank/DDBJ whole genome shotgun (WGS) entry which is preliminary data.</text>
</comment>
<dbReference type="RefSeq" id="WP_189494602.1">
    <property type="nucleotide sequence ID" value="NZ_BMZT01000002.1"/>
</dbReference>
<dbReference type="Pfam" id="PF04402">
    <property type="entry name" value="SIMPL"/>
    <property type="match status" value="1"/>
</dbReference>
<feature type="chain" id="PRO_5045179842" evidence="1">
    <location>
        <begin position="20"/>
        <end position="236"/>
    </location>
</feature>
<name>A0ABV6SYV5_9GAMM</name>
<evidence type="ECO:0000313" key="2">
    <source>
        <dbReference type="EMBL" id="MFC0718613.1"/>
    </source>
</evidence>
<protein>
    <submittedName>
        <fullName evidence="2">SIMPL domain-containing protein</fullName>
    </submittedName>
</protein>
<dbReference type="Proteomes" id="UP001589898">
    <property type="component" value="Unassembled WGS sequence"/>
</dbReference>
<dbReference type="PANTHER" id="PTHR34387:SF1">
    <property type="entry name" value="PERIPLASMIC IMMUNOGENIC PROTEIN"/>
    <property type="match status" value="1"/>
</dbReference>
<proteinExistence type="predicted"/>
<dbReference type="InterPro" id="IPR007497">
    <property type="entry name" value="SIMPL/DUF541"/>
</dbReference>
<keyword evidence="3" id="KW-1185">Reference proteome</keyword>
<dbReference type="Gene3D" id="3.30.70.2970">
    <property type="entry name" value="Protein of unknown function (DUF541), domain 2"/>
    <property type="match status" value="1"/>
</dbReference>
<dbReference type="Gene3D" id="3.30.110.170">
    <property type="entry name" value="Protein of unknown function (DUF541), domain 1"/>
    <property type="match status" value="1"/>
</dbReference>
<sequence length="236" mass="25254">MRTWMIAAALALSPAAVVAGTPLPDAPHVVVQGEGLVSVAPDSATVSMVARHRSADAGEAKRVVDRAVAALLKVAPDFDVDPDDITASDLALREEQEYDDNDRRLPSAHVASREVKVRLDDLERLGAWMDAALAAGFTDVSDVSFKSSQEARLREDARARAVADAREKAGGLAVAFGGRLGPVYSINSLNSMQAHGYGNTTLDRIQVTGSRIDSGRYLQPKIDFTERVSAVFEIAR</sequence>
<reference evidence="2 3" key="1">
    <citation type="submission" date="2024-09" db="EMBL/GenBank/DDBJ databases">
        <authorList>
            <person name="Sun Q."/>
            <person name="Mori K."/>
        </authorList>
    </citation>
    <scope>NUCLEOTIDE SEQUENCE [LARGE SCALE GENOMIC DNA]</scope>
    <source>
        <strain evidence="2 3">KCTC 52403</strain>
    </source>
</reference>
<dbReference type="PANTHER" id="PTHR34387">
    <property type="entry name" value="SLR1258 PROTEIN"/>
    <property type="match status" value="1"/>
</dbReference>
<evidence type="ECO:0000256" key="1">
    <source>
        <dbReference type="SAM" id="SignalP"/>
    </source>
</evidence>
<organism evidence="2 3">
    <name type="scientific">Luteimonas padinae</name>
    <dbReference type="NCBI Taxonomy" id="1714359"/>
    <lineage>
        <taxon>Bacteria</taxon>
        <taxon>Pseudomonadati</taxon>
        <taxon>Pseudomonadota</taxon>
        <taxon>Gammaproteobacteria</taxon>
        <taxon>Lysobacterales</taxon>
        <taxon>Lysobacteraceae</taxon>
        <taxon>Luteimonas</taxon>
    </lineage>
</organism>
<feature type="signal peptide" evidence="1">
    <location>
        <begin position="1"/>
        <end position="19"/>
    </location>
</feature>
<dbReference type="InterPro" id="IPR052022">
    <property type="entry name" value="26kDa_periplasmic_antigen"/>
</dbReference>
<dbReference type="EMBL" id="JBHLTF010000033">
    <property type="protein sequence ID" value="MFC0718613.1"/>
    <property type="molecule type" value="Genomic_DNA"/>
</dbReference>
<accession>A0ABV6SYV5</accession>
<evidence type="ECO:0000313" key="3">
    <source>
        <dbReference type="Proteomes" id="UP001589898"/>
    </source>
</evidence>
<gene>
    <name evidence="2" type="ORF">ACFFFU_12815</name>
</gene>